<accession>A0A9X1DHG2</accession>
<evidence type="ECO:0000256" key="3">
    <source>
        <dbReference type="ARBA" id="ARBA00023082"/>
    </source>
</evidence>
<dbReference type="InterPro" id="IPR039425">
    <property type="entry name" value="RNA_pol_sigma-70-like"/>
</dbReference>
<dbReference type="InterPro" id="IPR036388">
    <property type="entry name" value="WH-like_DNA-bd_sf"/>
</dbReference>
<dbReference type="GO" id="GO:0006352">
    <property type="term" value="P:DNA-templated transcription initiation"/>
    <property type="evidence" value="ECO:0007669"/>
    <property type="project" value="InterPro"/>
</dbReference>
<protein>
    <submittedName>
        <fullName evidence="7">RNA polymerase sigma factor</fullName>
    </submittedName>
</protein>
<dbReference type="EMBL" id="JAHGAW010000018">
    <property type="protein sequence ID" value="MBT2189393.1"/>
    <property type="molecule type" value="Genomic_DNA"/>
</dbReference>
<evidence type="ECO:0000256" key="4">
    <source>
        <dbReference type="ARBA" id="ARBA00023163"/>
    </source>
</evidence>
<dbReference type="GO" id="GO:0016987">
    <property type="term" value="F:sigma factor activity"/>
    <property type="evidence" value="ECO:0007669"/>
    <property type="project" value="UniProtKB-KW"/>
</dbReference>
<dbReference type="Proteomes" id="UP001138757">
    <property type="component" value="Unassembled WGS sequence"/>
</dbReference>
<evidence type="ECO:0000313" key="7">
    <source>
        <dbReference type="EMBL" id="MBT2189393.1"/>
    </source>
</evidence>
<keyword evidence="3" id="KW-0731">Sigma factor</keyword>
<dbReference type="NCBIfam" id="TIGR02937">
    <property type="entry name" value="sigma70-ECF"/>
    <property type="match status" value="1"/>
</dbReference>
<reference evidence="7" key="1">
    <citation type="submission" date="2021-05" db="EMBL/GenBank/DDBJ databases">
        <title>Genome of Sphingobium sp. strain.</title>
        <authorList>
            <person name="Fan R."/>
        </authorList>
    </citation>
    <scope>NUCLEOTIDE SEQUENCE</scope>
    <source>
        <strain evidence="7">H33</strain>
    </source>
</reference>
<feature type="domain" description="RNA polymerase sigma factor 70 region 4 type 2" evidence="6">
    <location>
        <begin position="140"/>
        <end position="192"/>
    </location>
</feature>
<dbReference type="RefSeq" id="WP_214625650.1">
    <property type="nucleotide sequence ID" value="NZ_JAHGAW010000018.1"/>
</dbReference>
<dbReference type="NCBIfam" id="NF008888">
    <property type="entry name" value="PRK11922.1"/>
    <property type="match status" value="1"/>
</dbReference>
<dbReference type="Gene3D" id="1.10.1740.10">
    <property type="match status" value="1"/>
</dbReference>
<evidence type="ECO:0000256" key="2">
    <source>
        <dbReference type="ARBA" id="ARBA00023015"/>
    </source>
</evidence>
<proteinExistence type="inferred from homology"/>
<comment type="caution">
    <text evidence="7">The sequence shown here is derived from an EMBL/GenBank/DDBJ whole genome shotgun (WGS) entry which is preliminary data.</text>
</comment>
<evidence type="ECO:0000256" key="1">
    <source>
        <dbReference type="ARBA" id="ARBA00010641"/>
    </source>
</evidence>
<keyword evidence="4" id="KW-0804">Transcription</keyword>
<dbReference type="SUPFAM" id="SSF88659">
    <property type="entry name" value="Sigma3 and sigma4 domains of RNA polymerase sigma factors"/>
    <property type="match status" value="1"/>
</dbReference>
<dbReference type="PANTHER" id="PTHR43133:SF51">
    <property type="entry name" value="RNA POLYMERASE SIGMA FACTOR"/>
    <property type="match status" value="1"/>
</dbReference>
<sequence length="237" mass="26241">MTALLKSDYAAFSDMELAARFGARDPMAVHVLTERHNQRLFQVAWGILRNHADAEDVVQTTYSRAFAAIESFRGHSSLSTWLTRIAINEALGRTRATRRRRARLDAHSVTDLDEYREKLMQGSNDRGGPESALAVKQVRRLLEFAIAGLPVEFRLVFILRHVEGLSIEEVAQALEILPATVKTRLLRARRRLQQTLEADVKDSLAGAFPFAGAYCAALTARAVADICGGKATPAKDP</sequence>
<dbReference type="InterPro" id="IPR013324">
    <property type="entry name" value="RNA_pol_sigma_r3/r4-like"/>
</dbReference>
<feature type="domain" description="RNA polymerase sigma-70 region 2" evidence="5">
    <location>
        <begin position="33"/>
        <end position="99"/>
    </location>
</feature>
<evidence type="ECO:0000313" key="8">
    <source>
        <dbReference type="Proteomes" id="UP001138757"/>
    </source>
</evidence>
<organism evidence="7 8">
    <name type="scientific">Sphingobium nicotianae</name>
    <dbReference type="NCBI Taxonomy" id="2782607"/>
    <lineage>
        <taxon>Bacteria</taxon>
        <taxon>Pseudomonadati</taxon>
        <taxon>Pseudomonadota</taxon>
        <taxon>Alphaproteobacteria</taxon>
        <taxon>Sphingomonadales</taxon>
        <taxon>Sphingomonadaceae</taxon>
        <taxon>Sphingobium</taxon>
    </lineage>
</organism>
<dbReference type="GO" id="GO:0003677">
    <property type="term" value="F:DNA binding"/>
    <property type="evidence" value="ECO:0007669"/>
    <property type="project" value="InterPro"/>
</dbReference>
<dbReference type="CDD" id="cd06171">
    <property type="entry name" value="Sigma70_r4"/>
    <property type="match status" value="1"/>
</dbReference>
<dbReference type="InterPro" id="IPR013325">
    <property type="entry name" value="RNA_pol_sigma_r2"/>
</dbReference>
<evidence type="ECO:0000259" key="5">
    <source>
        <dbReference type="Pfam" id="PF04542"/>
    </source>
</evidence>
<keyword evidence="2" id="KW-0805">Transcription regulation</keyword>
<comment type="similarity">
    <text evidence="1">Belongs to the sigma-70 factor family. ECF subfamily.</text>
</comment>
<dbReference type="Pfam" id="PF04542">
    <property type="entry name" value="Sigma70_r2"/>
    <property type="match status" value="1"/>
</dbReference>
<keyword evidence="8" id="KW-1185">Reference proteome</keyword>
<dbReference type="AlphaFoldDB" id="A0A9X1DHG2"/>
<dbReference type="InterPro" id="IPR013249">
    <property type="entry name" value="RNA_pol_sigma70_r4_t2"/>
</dbReference>
<name>A0A9X1DHG2_9SPHN</name>
<dbReference type="Pfam" id="PF08281">
    <property type="entry name" value="Sigma70_r4_2"/>
    <property type="match status" value="1"/>
</dbReference>
<evidence type="ECO:0000259" key="6">
    <source>
        <dbReference type="Pfam" id="PF08281"/>
    </source>
</evidence>
<dbReference type="InterPro" id="IPR007627">
    <property type="entry name" value="RNA_pol_sigma70_r2"/>
</dbReference>
<dbReference type="SUPFAM" id="SSF88946">
    <property type="entry name" value="Sigma2 domain of RNA polymerase sigma factors"/>
    <property type="match status" value="1"/>
</dbReference>
<gene>
    <name evidence="7" type="ORF">KK488_20775</name>
</gene>
<dbReference type="InterPro" id="IPR014284">
    <property type="entry name" value="RNA_pol_sigma-70_dom"/>
</dbReference>
<dbReference type="PANTHER" id="PTHR43133">
    <property type="entry name" value="RNA POLYMERASE ECF-TYPE SIGMA FACTO"/>
    <property type="match status" value="1"/>
</dbReference>
<dbReference type="Gene3D" id="1.10.10.10">
    <property type="entry name" value="Winged helix-like DNA-binding domain superfamily/Winged helix DNA-binding domain"/>
    <property type="match status" value="1"/>
</dbReference>